<keyword evidence="2" id="KW-0812">Transmembrane</keyword>
<reference evidence="3 4" key="1">
    <citation type="submission" date="2021-01" db="EMBL/GenBank/DDBJ databases">
        <title>Belnapia mucosa sp. nov. and Belnapia arida sp. nov., isolated from the Tabernas Desert (Almeria, Spain).</title>
        <authorList>
            <person name="Molina-Menor E."/>
            <person name="Vidal-Verdu A."/>
            <person name="Calonge A."/>
            <person name="Satari L."/>
            <person name="Pereto Magraner J."/>
            <person name="Porcar Miralles M."/>
        </authorList>
    </citation>
    <scope>NUCLEOTIDE SEQUENCE [LARGE SCALE GENOMIC DNA]</scope>
    <source>
        <strain evidence="3 4">T6</strain>
    </source>
</reference>
<evidence type="ECO:0000256" key="1">
    <source>
        <dbReference type="SAM" id="MobiDB-lite"/>
    </source>
</evidence>
<dbReference type="RefSeq" id="WP_202823599.1">
    <property type="nucleotide sequence ID" value="NZ_JAEUXJ010000001.1"/>
</dbReference>
<accession>A0ABS1UWK3</accession>
<gene>
    <name evidence="3" type="ORF">JMJ55_00860</name>
</gene>
<protein>
    <submittedName>
        <fullName evidence="3">Uncharacterized protein</fullName>
    </submittedName>
</protein>
<keyword evidence="2" id="KW-0472">Membrane</keyword>
<feature type="transmembrane region" description="Helical" evidence="2">
    <location>
        <begin position="82"/>
        <end position="104"/>
    </location>
</feature>
<feature type="transmembrane region" description="Helical" evidence="2">
    <location>
        <begin position="116"/>
        <end position="135"/>
    </location>
</feature>
<keyword evidence="2" id="KW-1133">Transmembrane helix</keyword>
<sequence>MQGHDVRPAESAAVDPHAPEPVPPETAEIPWHCPSFDPSLEARFLAEGERVWLRITRNWLILTAGLGALMAWAAPLSGRDTLLAALGLQGVLGLSAALLAAHWLPRLPAGRVREVVFGLAAIIVLGCAALVGWWASEAYANRYVMAAAFR</sequence>
<evidence type="ECO:0000313" key="4">
    <source>
        <dbReference type="Proteomes" id="UP000606490"/>
    </source>
</evidence>
<evidence type="ECO:0000256" key="2">
    <source>
        <dbReference type="SAM" id="Phobius"/>
    </source>
</evidence>
<evidence type="ECO:0000313" key="3">
    <source>
        <dbReference type="EMBL" id="MBL6453850.1"/>
    </source>
</evidence>
<comment type="caution">
    <text evidence="3">The sequence shown here is derived from an EMBL/GenBank/DDBJ whole genome shotgun (WGS) entry which is preliminary data.</text>
</comment>
<name>A0ABS1UWK3_9PROT</name>
<dbReference type="EMBL" id="JAEUXJ010000001">
    <property type="protein sequence ID" value="MBL6453850.1"/>
    <property type="molecule type" value="Genomic_DNA"/>
</dbReference>
<dbReference type="Proteomes" id="UP000606490">
    <property type="component" value="Unassembled WGS sequence"/>
</dbReference>
<proteinExistence type="predicted"/>
<organism evidence="3 4">
    <name type="scientific">Belnapia mucosa</name>
    <dbReference type="NCBI Taxonomy" id="2804532"/>
    <lineage>
        <taxon>Bacteria</taxon>
        <taxon>Pseudomonadati</taxon>
        <taxon>Pseudomonadota</taxon>
        <taxon>Alphaproteobacteria</taxon>
        <taxon>Acetobacterales</taxon>
        <taxon>Roseomonadaceae</taxon>
        <taxon>Belnapia</taxon>
    </lineage>
</organism>
<feature type="transmembrane region" description="Helical" evidence="2">
    <location>
        <begin position="59"/>
        <end position="76"/>
    </location>
</feature>
<keyword evidence="4" id="KW-1185">Reference proteome</keyword>
<feature type="region of interest" description="Disordered" evidence="1">
    <location>
        <begin position="1"/>
        <end position="28"/>
    </location>
</feature>